<dbReference type="AlphaFoldDB" id="A0A4Z1NJ76"/>
<organism evidence="2 3">
    <name type="scientific">Venturia nashicola</name>
    <dbReference type="NCBI Taxonomy" id="86259"/>
    <lineage>
        <taxon>Eukaryota</taxon>
        <taxon>Fungi</taxon>
        <taxon>Dikarya</taxon>
        <taxon>Ascomycota</taxon>
        <taxon>Pezizomycotina</taxon>
        <taxon>Dothideomycetes</taxon>
        <taxon>Pleosporomycetidae</taxon>
        <taxon>Venturiales</taxon>
        <taxon>Venturiaceae</taxon>
        <taxon>Venturia</taxon>
    </lineage>
</organism>
<evidence type="ECO:0000256" key="1">
    <source>
        <dbReference type="SAM" id="MobiDB-lite"/>
    </source>
</evidence>
<gene>
    <name evidence="2" type="ORF">E6O75_ATG08711</name>
</gene>
<proteinExistence type="predicted"/>
<dbReference type="Proteomes" id="UP000298493">
    <property type="component" value="Unassembled WGS sequence"/>
</dbReference>
<name>A0A4Z1NJ76_9PEZI</name>
<keyword evidence="3" id="KW-1185">Reference proteome</keyword>
<feature type="region of interest" description="Disordered" evidence="1">
    <location>
        <begin position="189"/>
        <end position="220"/>
    </location>
</feature>
<evidence type="ECO:0000313" key="2">
    <source>
        <dbReference type="EMBL" id="TID14565.1"/>
    </source>
</evidence>
<comment type="caution">
    <text evidence="2">The sequence shown here is derived from an EMBL/GenBank/DDBJ whole genome shotgun (WGS) entry which is preliminary data.</text>
</comment>
<dbReference type="EMBL" id="SNSC02000022">
    <property type="protein sequence ID" value="TID14565.1"/>
    <property type="molecule type" value="Genomic_DNA"/>
</dbReference>
<reference evidence="2 3" key="1">
    <citation type="submission" date="2019-04" db="EMBL/GenBank/DDBJ databases">
        <title>High contiguity whole genome sequence and gene annotation resource for two Venturia nashicola isolates.</title>
        <authorList>
            <person name="Prokchorchik M."/>
            <person name="Won K."/>
            <person name="Lee Y."/>
            <person name="Choi E.D."/>
            <person name="Segonzac C."/>
            <person name="Sohn K.H."/>
        </authorList>
    </citation>
    <scope>NUCLEOTIDE SEQUENCE [LARGE SCALE GENOMIC DNA]</scope>
    <source>
        <strain evidence="2 3">PRI2</strain>
    </source>
</reference>
<evidence type="ECO:0000313" key="3">
    <source>
        <dbReference type="Proteomes" id="UP000298493"/>
    </source>
</evidence>
<accession>A0A4Z1NJ76</accession>
<feature type="compositionally biased region" description="Basic and acidic residues" evidence="1">
    <location>
        <begin position="19"/>
        <end position="56"/>
    </location>
</feature>
<feature type="region of interest" description="Disordered" evidence="1">
    <location>
        <begin position="1"/>
        <end position="56"/>
    </location>
</feature>
<sequence>MEGDKVIARGYEAMGKRSAGQEDKKTEGKERSEAEGRRLWGDEGDGGERERERKLEEVKSAVSATVIGEKTWSRLVHPKHVPERQGVDPGHGYAVDAPTTAVDAPTTAVDAPTTAVDAPTTAVDAPTTAVDAPTTTVDAPTTTVHALHTTVHALRTTVYAPTNYCAAPTNYRACPYVLVPILRCRSPGTQVPGTQVRHAGPRHAGSGIRRPPSQGIDPGHGYTVSAPTTTVHAPTYSSLYCVQVAALQARRSPGTLPGGPPQYSVEPAGPHPLEPQYTLHSTGTIDPIGPVRPTPLHFSLTWVPVAFPQTLNRPKHPQSSSSRQGYG</sequence>
<protein>
    <submittedName>
        <fullName evidence="2">HERV-H LTR-associating protein 1</fullName>
    </submittedName>
</protein>